<dbReference type="Gene3D" id="1.20.1090.10">
    <property type="entry name" value="Dehydroquinate synthase-like - alpha domain"/>
    <property type="match status" value="1"/>
</dbReference>
<evidence type="ECO:0000256" key="3">
    <source>
        <dbReference type="SAM" id="MobiDB-lite"/>
    </source>
</evidence>
<dbReference type="InterPro" id="IPR001670">
    <property type="entry name" value="ADH_Fe/GldA"/>
</dbReference>
<evidence type="ECO:0000313" key="7">
    <source>
        <dbReference type="Proteomes" id="UP000254640"/>
    </source>
</evidence>
<sequence length="433" mass="47074">MNFCFEKVINFLPMRYQKVCQSRRLAFRYTQILAKCKKDALVSENLSELYSNQRTLFGRGSLDKLVPLLTARPQPTLLFCGQSFLQGPAYARLKAGLNDHIIGYEIVSHEASPAEIDGWVARWRGHVDRVVAIGGGSVLDAAKAFSAMVQHPLPTARYLEKVGDTAVQPITLPLIAIPTTAGTGSEVTQNAVVTDQRDIQIKASLRHPVFVPEVAILDADLLKGAPDRVLATCGIDAFTHLFEAYLSGKGNLFTRQLALTGLRQFVQAWPALNREDAAGDEAREAMMMASWLGGVSLSSAGLGVIHGIAGELGAIKPFHHGEVCGRLLFPFLDLLSDSEQPLQRKLMAELHPQLFSETTDSPAQFLKTVAAAAGDHPILAGWPFTEPRRGGVDSGASQQQKFAGELQPRTDADDDRAGLANHGVIRSRAVRLH</sequence>
<feature type="domain" description="Fe-containing alcohol dehydrogenase-like C-terminal" evidence="5">
    <location>
        <begin position="231"/>
        <end position="331"/>
    </location>
</feature>
<accession>A0A379AJ50</accession>
<dbReference type="SUPFAM" id="SSF56796">
    <property type="entry name" value="Dehydroquinate synthase-like"/>
    <property type="match status" value="1"/>
</dbReference>
<organism evidence="6 7">
    <name type="scientific">Enterobacter agglomerans</name>
    <name type="common">Erwinia herbicola</name>
    <name type="synonym">Pantoea agglomerans</name>
    <dbReference type="NCBI Taxonomy" id="549"/>
    <lineage>
        <taxon>Bacteria</taxon>
        <taxon>Pseudomonadati</taxon>
        <taxon>Pseudomonadota</taxon>
        <taxon>Gammaproteobacteria</taxon>
        <taxon>Enterobacterales</taxon>
        <taxon>Erwiniaceae</taxon>
        <taxon>Pantoea</taxon>
        <taxon>Pantoea agglomerans group</taxon>
    </lineage>
</organism>
<gene>
    <name evidence="6" type="primary">eutG</name>
    <name evidence="6" type="ORF">NCTC9381_03886</name>
</gene>
<evidence type="ECO:0000259" key="4">
    <source>
        <dbReference type="Pfam" id="PF00465"/>
    </source>
</evidence>
<feature type="region of interest" description="Disordered" evidence="3">
    <location>
        <begin position="389"/>
        <end position="417"/>
    </location>
</feature>
<keyword evidence="7" id="KW-1185">Reference proteome</keyword>
<feature type="domain" description="Alcohol dehydrogenase iron-type/glycerol dehydrogenase GldA" evidence="4">
    <location>
        <begin position="53"/>
        <end position="218"/>
    </location>
</feature>
<reference evidence="6 7" key="1">
    <citation type="submission" date="2018-06" db="EMBL/GenBank/DDBJ databases">
        <authorList>
            <consortium name="Pathogen Informatics"/>
            <person name="Doyle S."/>
        </authorList>
    </citation>
    <scope>NUCLEOTIDE SEQUENCE [LARGE SCALE GENOMIC DNA]</scope>
    <source>
        <strain evidence="6 7">NCTC9381</strain>
    </source>
</reference>
<dbReference type="Pfam" id="PF25137">
    <property type="entry name" value="ADH_Fe_C"/>
    <property type="match status" value="1"/>
</dbReference>
<dbReference type="EC" id="1.1.-.-" evidence="6"/>
<comment type="similarity">
    <text evidence="1">Belongs to the iron-containing alcohol dehydrogenase family.</text>
</comment>
<dbReference type="EMBL" id="UGSO01000001">
    <property type="protein sequence ID" value="SUB17944.1"/>
    <property type="molecule type" value="Genomic_DNA"/>
</dbReference>
<dbReference type="PANTHER" id="PTHR11496:SF102">
    <property type="entry name" value="ALCOHOL DEHYDROGENASE 4"/>
    <property type="match status" value="1"/>
</dbReference>
<dbReference type="GO" id="GO:0004022">
    <property type="term" value="F:alcohol dehydrogenase (NAD+) activity"/>
    <property type="evidence" value="ECO:0007669"/>
    <property type="project" value="TreeGrafter"/>
</dbReference>
<name>A0A379AJ50_ENTAG</name>
<keyword evidence="2 6" id="KW-0560">Oxidoreductase</keyword>
<dbReference type="Proteomes" id="UP000254640">
    <property type="component" value="Unassembled WGS sequence"/>
</dbReference>
<dbReference type="InterPro" id="IPR039697">
    <property type="entry name" value="Alcohol_dehydrogenase_Fe"/>
</dbReference>
<dbReference type="GO" id="GO:0046872">
    <property type="term" value="F:metal ion binding"/>
    <property type="evidence" value="ECO:0007669"/>
    <property type="project" value="InterPro"/>
</dbReference>
<dbReference type="Pfam" id="PF00465">
    <property type="entry name" value="Fe-ADH"/>
    <property type="match status" value="1"/>
</dbReference>
<dbReference type="AlphaFoldDB" id="A0A379AJ50"/>
<evidence type="ECO:0000256" key="2">
    <source>
        <dbReference type="ARBA" id="ARBA00023002"/>
    </source>
</evidence>
<dbReference type="Gene3D" id="3.40.50.1970">
    <property type="match status" value="1"/>
</dbReference>
<protein>
    <submittedName>
        <fullName evidence="6">Ethanolamine utilization protein EutG</fullName>
        <ecNumber evidence="6">1.1.-.-</ecNumber>
    </submittedName>
</protein>
<feature type="compositionally biased region" description="Basic and acidic residues" evidence="3">
    <location>
        <begin position="408"/>
        <end position="417"/>
    </location>
</feature>
<evidence type="ECO:0000313" key="6">
    <source>
        <dbReference type="EMBL" id="SUB17944.1"/>
    </source>
</evidence>
<evidence type="ECO:0000259" key="5">
    <source>
        <dbReference type="Pfam" id="PF25137"/>
    </source>
</evidence>
<dbReference type="STRING" id="549.BEE12_12155"/>
<proteinExistence type="inferred from homology"/>
<dbReference type="PANTHER" id="PTHR11496">
    <property type="entry name" value="ALCOHOL DEHYDROGENASE"/>
    <property type="match status" value="1"/>
</dbReference>
<dbReference type="InterPro" id="IPR056798">
    <property type="entry name" value="ADH_Fe_C"/>
</dbReference>
<evidence type="ECO:0000256" key="1">
    <source>
        <dbReference type="ARBA" id="ARBA00007358"/>
    </source>
</evidence>